<feature type="domain" description="Metallo-beta-lactamase" evidence="2">
    <location>
        <begin position="124"/>
        <end position="318"/>
    </location>
</feature>
<dbReference type="PIRSF" id="PIRSF038896">
    <property type="entry name" value="NAPE-PLD"/>
    <property type="match status" value="1"/>
</dbReference>
<dbReference type="SUPFAM" id="SSF56281">
    <property type="entry name" value="Metallo-hydrolase/oxidoreductase"/>
    <property type="match status" value="1"/>
</dbReference>
<evidence type="ECO:0000259" key="2">
    <source>
        <dbReference type="Pfam" id="PF12706"/>
    </source>
</evidence>
<name>A0A316EB17_9BACT</name>
<dbReference type="PANTHER" id="PTHR15032">
    <property type="entry name" value="N-ACYL-PHOSPHATIDYLETHANOLAMINE-HYDROLYZING PHOSPHOLIPASE D"/>
    <property type="match status" value="1"/>
</dbReference>
<dbReference type="Pfam" id="PF12706">
    <property type="entry name" value="Lactamase_B_2"/>
    <property type="match status" value="1"/>
</dbReference>
<evidence type="ECO:0000256" key="1">
    <source>
        <dbReference type="SAM" id="Phobius"/>
    </source>
</evidence>
<comment type="caution">
    <text evidence="3">The sequence shown here is derived from an EMBL/GenBank/DDBJ whole genome shotgun (WGS) entry which is preliminary data.</text>
</comment>
<dbReference type="Gene3D" id="3.60.15.10">
    <property type="entry name" value="Ribonuclease Z/Hydroxyacylglutathione hydrolase-like"/>
    <property type="match status" value="1"/>
</dbReference>
<dbReference type="PANTHER" id="PTHR15032:SF4">
    <property type="entry name" value="N-ACYL-PHOSPHATIDYLETHANOLAMINE-HYDROLYZING PHOSPHOLIPASE D"/>
    <property type="match status" value="1"/>
</dbReference>
<dbReference type="GO" id="GO:0005737">
    <property type="term" value="C:cytoplasm"/>
    <property type="evidence" value="ECO:0007669"/>
    <property type="project" value="TreeGrafter"/>
</dbReference>
<dbReference type="InterPro" id="IPR036866">
    <property type="entry name" value="RibonucZ/Hydroxyglut_hydro"/>
</dbReference>
<dbReference type="InterPro" id="IPR024884">
    <property type="entry name" value="NAPE-PLD"/>
</dbReference>
<keyword evidence="1" id="KW-1133">Transmembrane helix</keyword>
<accession>A0A316EB17</accession>
<evidence type="ECO:0000313" key="3">
    <source>
        <dbReference type="EMBL" id="PWK27141.1"/>
    </source>
</evidence>
<dbReference type="GO" id="GO:0008270">
    <property type="term" value="F:zinc ion binding"/>
    <property type="evidence" value="ECO:0007669"/>
    <property type="project" value="InterPro"/>
</dbReference>
<dbReference type="InterPro" id="IPR001279">
    <property type="entry name" value="Metallo-B-lactamas"/>
</dbReference>
<sequence>MKKIVTRIMISIIAIIALLAVAVFIFLQQPMFGKIPSGERLARIQKSPNFRDGSFQNLNHTPDLSEDATYYSVMKEFIFGEKKRVKPTDVIPSTKIDLLHLDPAKDVLVWFGHSSYFIQIDGKKILVDPVLSGAASPISFTTKAFQGTDAYTVEDLPAIDYLFISHDHWDHLDYDTVLKLKSKVGKVICGLGTGEHFESWGFDKNMIIEKDWNEEIILDNGFVAHTAPARHFSGRGILRNRALWTSFALKTPTFNFFIGGDSGYDTHFAQIGKNYGPFDLAILENGQYDKSWKYIHMMPEEVLQAAKDLGAKRLFPVHSSKFALGNHAWDEPLKRITEGNKSVNMPLITPIIGEQVNLKDTTQVFKQWWIGVE</sequence>
<keyword evidence="4" id="KW-1185">Reference proteome</keyword>
<keyword evidence="1" id="KW-0472">Membrane</keyword>
<reference evidence="3 4" key="1">
    <citation type="submission" date="2018-05" db="EMBL/GenBank/DDBJ databases">
        <title>Genomic Encyclopedia of Archaeal and Bacterial Type Strains, Phase II (KMG-II): from individual species to whole genera.</title>
        <authorList>
            <person name="Goeker M."/>
        </authorList>
    </citation>
    <scope>NUCLEOTIDE SEQUENCE [LARGE SCALE GENOMIC DNA]</scope>
    <source>
        <strain evidence="3 4">DSM 22214</strain>
    </source>
</reference>
<gene>
    <name evidence="3" type="ORF">LV89_01955</name>
</gene>
<keyword evidence="1" id="KW-0812">Transmembrane</keyword>
<protein>
    <submittedName>
        <fullName evidence="3">L-ascorbate metabolism protein UlaG (Beta-lactamase superfamily)</fullName>
    </submittedName>
</protein>
<dbReference type="AlphaFoldDB" id="A0A316EB17"/>
<evidence type="ECO:0000313" key="4">
    <source>
        <dbReference type="Proteomes" id="UP000245489"/>
    </source>
</evidence>
<dbReference type="Proteomes" id="UP000245489">
    <property type="component" value="Unassembled WGS sequence"/>
</dbReference>
<feature type="transmembrane region" description="Helical" evidence="1">
    <location>
        <begin position="7"/>
        <end position="27"/>
    </location>
</feature>
<dbReference type="GO" id="GO:0070290">
    <property type="term" value="F:N-acylphosphatidylethanolamine-specific phospholipase D activity"/>
    <property type="evidence" value="ECO:0007669"/>
    <property type="project" value="InterPro"/>
</dbReference>
<organism evidence="3 4">
    <name type="scientific">Arcicella aurantiaca</name>
    <dbReference type="NCBI Taxonomy" id="591202"/>
    <lineage>
        <taxon>Bacteria</taxon>
        <taxon>Pseudomonadati</taxon>
        <taxon>Bacteroidota</taxon>
        <taxon>Cytophagia</taxon>
        <taxon>Cytophagales</taxon>
        <taxon>Flectobacillaceae</taxon>
        <taxon>Arcicella</taxon>
    </lineage>
</organism>
<dbReference type="EMBL" id="QGGO01000008">
    <property type="protein sequence ID" value="PWK27141.1"/>
    <property type="molecule type" value="Genomic_DNA"/>
</dbReference>
<proteinExistence type="predicted"/>